<evidence type="ECO:0000313" key="3">
    <source>
        <dbReference type="EMBL" id="QJE95268.1"/>
    </source>
</evidence>
<reference evidence="3 4" key="1">
    <citation type="submission" date="2020-04" db="EMBL/GenBank/DDBJ databases">
        <title>Luteolibacter sp. G-1-1-1 isolated from soil.</title>
        <authorList>
            <person name="Dahal R.H."/>
        </authorList>
    </citation>
    <scope>NUCLEOTIDE SEQUENCE [LARGE SCALE GENOMIC DNA]</scope>
    <source>
        <strain evidence="3 4">G-1-1-1</strain>
    </source>
</reference>
<feature type="chain" id="PRO_5032541852" evidence="2">
    <location>
        <begin position="21"/>
        <end position="211"/>
    </location>
</feature>
<dbReference type="AlphaFoldDB" id="A0A858RFE2"/>
<protein>
    <submittedName>
        <fullName evidence="3">Uncharacterized protein</fullName>
    </submittedName>
</protein>
<feature type="compositionally biased region" description="Low complexity" evidence="1">
    <location>
        <begin position="164"/>
        <end position="175"/>
    </location>
</feature>
<accession>A0A858RFE2</accession>
<dbReference type="Proteomes" id="UP000501812">
    <property type="component" value="Chromosome"/>
</dbReference>
<evidence type="ECO:0000313" key="4">
    <source>
        <dbReference type="Proteomes" id="UP000501812"/>
    </source>
</evidence>
<dbReference type="KEGG" id="luo:HHL09_05580"/>
<evidence type="ECO:0000256" key="2">
    <source>
        <dbReference type="SAM" id="SignalP"/>
    </source>
</evidence>
<sequence>MKDKLAILMGWICLCDLALADPVPLPPQRQLSFTAGSSGTWNIDFDGSENRIYFVQWSLDLVTWHFAPFMEFGVDPEPYGVQTEGASKFFVRLAYYDDSSIESLAQAMNADFDNDGVSNMDEVTSLGTSPLLFATNGGSVGDGAQDWEGDGISNADEVSLGLDPGTPNTGGSTGSATVDYAYDDTNRLIGVTSVVSTKTYQLDPEGNIEGQ</sequence>
<dbReference type="RefSeq" id="WP_169453555.1">
    <property type="nucleotide sequence ID" value="NZ_CP051774.1"/>
</dbReference>
<dbReference type="EMBL" id="CP051774">
    <property type="protein sequence ID" value="QJE95268.1"/>
    <property type="molecule type" value="Genomic_DNA"/>
</dbReference>
<name>A0A858RFE2_9BACT</name>
<organism evidence="3 4">
    <name type="scientific">Luteolibacter luteus</name>
    <dbReference type="NCBI Taxonomy" id="2728835"/>
    <lineage>
        <taxon>Bacteria</taxon>
        <taxon>Pseudomonadati</taxon>
        <taxon>Verrucomicrobiota</taxon>
        <taxon>Verrucomicrobiia</taxon>
        <taxon>Verrucomicrobiales</taxon>
        <taxon>Verrucomicrobiaceae</taxon>
        <taxon>Luteolibacter</taxon>
    </lineage>
</organism>
<gene>
    <name evidence="3" type="ORF">HHL09_05580</name>
</gene>
<keyword evidence="2" id="KW-0732">Signal</keyword>
<feature type="region of interest" description="Disordered" evidence="1">
    <location>
        <begin position="150"/>
        <end position="175"/>
    </location>
</feature>
<evidence type="ECO:0000256" key="1">
    <source>
        <dbReference type="SAM" id="MobiDB-lite"/>
    </source>
</evidence>
<keyword evidence="4" id="KW-1185">Reference proteome</keyword>
<feature type="signal peptide" evidence="2">
    <location>
        <begin position="1"/>
        <end position="20"/>
    </location>
</feature>
<proteinExistence type="predicted"/>